<evidence type="ECO:0000313" key="2">
    <source>
        <dbReference type="EMBL" id="TYR32401.1"/>
    </source>
</evidence>
<proteinExistence type="predicted"/>
<feature type="region of interest" description="Disordered" evidence="1">
    <location>
        <begin position="1180"/>
        <end position="1295"/>
    </location>
</feature>
<evidence type="ECO:0000313" key="3">
    <source>
        <dbReference type="Proteomes" id="UP000323258"/>
    </source>
</evidence>
<name>A0A5D4GU42_9HYPH</name>
<organism evidence="2 3">
    <name type="scientific">Neoaquamicrobium microcysteis</name>
    <dbReference type="NCBI Taxonomy" id="2682781"/>
    <lineage>
        <taxon>Bacteria</taxon>
        <taxon>Pseudomonadati</taxon>
        <taxon>Pseudomonadota</taxon>
        <taxon>Alphaproteobacteria</taxon>
        <taxon>Hyphomicrobiales</taxon>
        <taxon>Phyllobacteriaceae</taxon>
        <taxon>Neoaquamicrobium</taxon>
    </lineage>
</organism>
<sequence length="1309" mass="138276">MALVAPYFIDWTSYRADFEREASRILGRDVKVQGSANARLLPFPSVTFTDVVVAGVNPGETAMTVETFSMDAELAPFMQGDLHIFDMRLVRPDIRIGVGDDGAVDWSMRPSAPIGASHISLEKLTITEGRVSIEHAESGRTHQLTEINADISARALTGPWRMDGSLRLDGMRTALQVSTGAVDESGRMRLRVRAEPERFPFVLETDGAARIEEGGARYAGQFRVNASTAAQLQQAQQQGAQQPPAYRVSGGFDFDHRMLDITEFRFETGTLEDPYTADGSAQFVLGAEPRFDIRADGAQIRFEDAAGGEAGAGAALDQRLAAVREFLLDMPRPAIPGRVAVNLPAIVAGDTTVRDIHLAAEPSEAGWTVASLGATLPGRTTLEASGELAVADELGFTGSLLLAVGQPSGFATWLARDVDNAIRRLPAAGFSAQVELSSQRQAFRDLELVLGSARFRGEIDSRTPAGEEPSMTLKLDGDRLDVEGMTAFASLFVSDSGETRLQDRDIAFEITAGPVTAEGLAAETLDTALRLKDGQLEIDRLSIGGLAGANISATGSIKDFDSRPTGNLDATVIATDLEPLAATLAERFPENRLAQEMARRAALYPGLLEEASIRVVTSAAANGDGTSGLALSATGEAGGTSFTLTGSAEDGSSALATTPVTLELSARNEEAEALYALMGLPVLPLGMLGAGELELAFEGVPQDGGAARLSFSGDGLDLGFEGEASLRQTGIAASGDGRLEADDLEPWLVASGIVLPGGALGLPVTGSAQIDIDDGLLVLSGLSGEVAGAAVRGDINAQMREGLPHLTGALALESFDLASVAEMATGAAALQGGGDDWPTAPFAQGVATPLTADLDLAVDRLYAGFLAEARDARLTLRIGRDGIAVSDVSAQVYGGRISGLLDFKNDSGTGLLSSQLRLDDADLTELLGDVGLGGETTLTAALTASGKSIDGIVSALAGSGTVSVRDLSIEGVAPDAFSALLAEADKIGPAIDAAATAVFATDIVREGTFRADRADIAFTVANGGVRAPPLRLETDGATLSGEVRADLGQSTVGAEATLTFAAGQEALVGSEPSVRLVAAGPLDDIGVLVDTEPLAQFLTQRALELEQQRVEAMQASLLEKQRHRREVRYYAALSQERANAAEEARRAAEETERLERQQRLIEEGEAARRRAEEAARIEAERARAAEEADAAQRRAEEEEARQRREQEAERRRIEEQTLREQDERQRAEDERLREEVEALIRARGTNPSTPVATDPNAVQRQPLAPPGTVDVTPQLAPRAPEPRPQPAPFTFSEESFSVEGLMRALGENR</sequence>
<gene>
    <name evidence="2" type="ORF">FY036_11380</name>
</gene>
<dbReference type="GO" id="GO:0090313">
    <property type="term" value="P:regulation of protein targeting to membrane"/>
    <property type="evidence" value="ECO:0007669"/>
    <property type="project" value="TreeGrafter"/>
</dbReference>
<dbReference type="GO" id="GO:0005886">
    <property type="term" value="C:plasma membrane"/>
    <property type="evidence" value="ECO:0007669"/>
    <property type="project" value="TreeGrafter"/>
</dbReference>
<dbReference type="InterPro" id="IPR052894">
    <property type="entry name" value="AsmA-related"/>
</dbReference>
<protein>
    <submittedName>
        <fullName evidence="2">AsmA protein</fullName>
    </submittedName>
</protein>
<keyword evidence="3" id="KW-1185">Reference proteome</keyword>
<dbReference type="OrthoDB" id="9816380at2"/>
<dbReference type="PANTHER" id="PTHR30441">
    <property type="entry name" value="DUF748 DOMAIN-CONTAINING PROTEIN"/>
    <property type="match status" value="1"/>
</dbReference>
<reference evidence="2 3" key="2">
    <citation type="submission" date="2019-09" db="EMBL/GenBank/DDBJ databases">
        <title>Mesorhizobium sp. MaA-C15 isolated from Microcystis aeruginosa.</title>
        <authorList>
            <person name="Jeong S.E."/>
            <person name="Jin H.M."/>
            <person name="Jeon C.O."/>
        </authorList>
    </citation>
    <scope>NUCLEOTIDE SEQUENCE [LARGE SCALE GENOMIC DNA]</scope>
    <source>
        <strain evidence="2 3">MaA-C15</strain>
    </source>
</reference>
<feature type="compositionally biased region" description="Polar residues" evidence="1">
    <location>
        <begin position="1245"/>
        <end position="1259"/>
    </location>
</feature>
<reference evidence="2 3" key="1">
    <citation type="submission" date="2019-08" db="EMBL/GenBank/DDBJ databases">
        <authorList>
            <person name="Seo Y.L."/>
        </authorList>
    </citation>
    <scope>NUCLEOTIDE SEQUENCE [LARGE SCALE GENOMIC DNA]</scope>
    <source>
        <strain evidence="2 3">MaA-C15</strain>
    </source>
</reference>
<dbReference type="InterPro" id="IPR017023">
    <property type="entry name" value="UCP034039"/>
</dbReference>
<feature type="compositionally biased region" description="Basic and acidic residues" evidence="1">
    <location>
        <begin position="1180"/>
        <end position="1240"/>
    </location>
</feature>
<dbReference type="EMBL" id="VSZS01000062">
    <property type="protein sequence ID" value="TYR32401.1"/>
    <property type="molecule type" value="Genomic_DNA"/>
</dbReference>
<comment type="caution">
    <text evidence="2">The sequence shown here is derived from an EMBL/GenBank/DDBJ whole genome shotgun (WGS) entry which is preliminary data.</text>
</comment>
<dbReference type="PIRSF" id="PIRSF034039">
    <property type="entry name" value="UCP034039"/>
    <property type="match status" value="1"/>
</dbReference>
<accession>A0A5D4GU42</accession>
<evidence type="ECO:0000256" key="1">
    <source>
        <dbReference type="SAM" id="MobiDB-lite"/>
    </source>
</evidence>
<dbReference type="PANTHER" id="PTHR30441:SF4">
    <property type="entry name" value="PROTEIN ASMA"/>
    <property type="match status" value="1"/>
</dbReference>
<dbReference type="Proteomes" id="UP000323258">
    <property type="component" value="Unassembled WGS sequence"/>
</dbReference>